<proteinExistence type="predicted"/>
<gene>
    <name evidence="2" type="ORF">Thi970DRAFT_00724</name>
</gene>
<feature type="chain" id="PRO_5003618314" description="Tetratricopeptide repeat protein" evidence="1">
    <location>
        <begin position="20"/>
        <end position="282"/>
    </location>
</feature>
<dbReference type="EMBL" id="JH603168">
    <property type="protein sequence ID" value="EIC23073.1"/>
    <property type="molecule type" value="Genomic_DNA"/>
</dbReference>
<dbReference type="RefSeq" id="WP_009147158.1">
    <property type="nucleotide sequence ID" value="NZ_CP121471.1"/>
</dbReference>
<reference evidence="3" key="1">
    <citation type="submission" date="2011-06" db="EMBL/GenBank/DDBJ databases">
        <authorList>
            <consortium name="US DOE Joint Genome Institute (JGI-PGF)"/>
            <person name="Lucas S."/>
            <person name="Han J."/>
            <person name="Lapidus A."/>
            <person name="Cheng J.-F."/>
            <person name="Goodwin L."/>
            <person name="Pitluck S."/>
            <person name="Peters L."/>
            <person name="Land M.L."/>
            <person name="Hauser L."/>
            <person name="Vogl K."/>
            <person name="Liu Z."/>
            <person name="Overmann J."/>
            <person name="Frigaard N.-U."/>
            <person name="Bryant D.A."/>
            <person name="Woyke T.J."/>
        </authorList>
    </citation>
    <scope>NUCLEOTIDE SEQUENCE [LARGE SCALE GENOMIC DNA]</scope>
    <source>
        <strain evidence="3">970</strain>
    </source>
</reference>
<feature type="signal peptide" evidence="1">
    <location>
        <begin position="1"/>
        <end position="19"/>
    </location>
</feature>
<dbReference type="Proteomes" id="UP000002964">
    <property type="component" value="Unassembled WGS sequence"/>
</dbReference>
<dbReference type="InterPro" id="IPR011990">
    <property type="entry name" value="TPR-like_helical_dom_sf"/>
</dbReference>
<protein>
    <recommendedName>
        <fullName evidence="4">Tetratricopeptide repeat protein</fullName>
    </recommendedName>
</protein>
<dbReference type="HOGENOM" id="CLU_986731_0_0_6"/>
<evidence type="ECO:0008006" key="4">
    <source>
        <dbReference type="Google" id="ProtNLM"/>
    </source>
</evidence>
<name>H8YX97_9GAMM</name>
<dbReference type="STRING" id="631362.Thi970DRAFT_00724"/>
<reference evidence="2 3" key="2">
    <citation type="submission" date="2011-11" db="EMBL/GenBank/DDBJ databases">
        <authorList>
            <consortium name="US DOE Joint Genome Institute"/>
            <person name="Lucas S."/>
            <person name="Han J."/>
            <person name="Lapidus A."/>
            <person name="Cheng J.-F."/>
            <person name="Goodwin L."/>
            <person name="Pitluck S."/>
            <person name="Peters L."/>
            <person name="Ovchinnikova G."/>
            <person name="Zhang X."/>
            <person name="Detter J.C."/>
            <person name="Han C."/>
            <person name="Tapia R."/>
            <person name="Land M."/>
            <person name="Hauser L."/>
            <person name="Kyrpides N."/>
            <person name="Ivanova N."/>
            <person name="Pagani I."/>
            <person name="Vogl K."/>
            <person name="Liu Z."/>
            <person name="Overmann J."/>
            <person name="Frigaard N.-U."/>
            <person name="Bryant D."/>
            <person name="Woyke T."/>
        </authorList>
    </citation>
    <scope>NUCLEOTIDE SEQUENCE [LARGE SCALE GENOMIC DNA]</scope>
    <source>
        <strain evidence="2 3">970</strain>
    </source>
</reference>
<keyword evidence="3" id="KW-1185">Reference proteome</keyword>
<evidence type="ECO:0000256" key="1">
    <source>
        <dbReference type="SAM" id="SignalP"/>
    </source>
</evidence>
<dbReference type="Gene3D" id="1.25.40.10">
    <property type="entry name" value="Tetratricopeptide repeat domain"/>
    <property type="match status" value="1"/>
</dbReference>
<dbReference type="AlphaFoldDB" id="H8YX97"/>
<accession>H8YX97</accession>
<evidence type="ECO:0000313" key="2">
    <source>
        <dbReference type="EMBL" id="EIC23073.1"/>
    </source>
</evidence>
<evidence type="ECO:0000313" key="3">
    <source>
        <dbReference type="Proteomes" id="UP000002964"/>
    </source>
</evidence>
<dbReference type="SUPFAM" id="SSF48452">
    <property type="entry name" value="TPR-like"/>
    <property type="match status" value="1"/>
</dbReference>
<sequence length="282" mass="30904">MRTGLISILLALVTFKSGAYSPSGSDHIDLWIGNLPMPVSAREALRARREVSPKSNQWLTEQDGRVYVLVALPLAAGMPGPVRISKSGVAEMKARHALLLYAVGEHFEQLGYSNREAIAQALVAVEADTSGRLLRGVQSRATLLADQAVAFVWTDVKNLSVLRHRPPSVEQFLPAYCVALYPTAQALFIENQYSEALQIYQAMHQLQCPRPLAYFLDAADCFLALEQPQDAGRMARHVLTQPDAALSSAIVERAGDILHQCGADEDAEKAYELALGLLQQQR</sequence>
<organism evidence="2 3">
    <name type="scientific">Thiorhodovibrio frisius</name>
    <dbReference type="NCBI Taxonomy" id="631362"/>
    <lineage>
        <taxon>Bacteria</taxon>
        <taxon>Pseudomonadati</taxon>
        <taxon>Pseudomonadota</taxon>
        <taxon>Gammaproteobacteria</taxon>
        <taxon>Chromatiales</taxon>
        <taxon>Chromatiaceae</taxon>
        <taxon>Thiorhodovibrio</taxon>
    </lineage>
</organism>
<keyword evidence="1" id="KW-0732">Signal</keyword>